<sequence length="61" mass="6559">MSHDRPLLSAFLNLRLMPSPFHLILSHPMQRLNGNADHALAALERALSIAAATASPFPSIG</sequence>
<proteinExistence type="predicted"/>
<accession>Q5QMJ9</accession>
<dbReference type="Proteomes" id="UP000817658">
    <property type="component" value="Chromosome 1"/>
</dbReference>
<reference evidence="1" key="1">
    <citation type="journal article" date="2002" name="Nature">
        <title>The genome sequence and structure of rice chromosome 1.</title>
        <authorList>
            <person name="Sasaki T."/>
            <person name="Matsumoto T."/>
            <person name="Yamamoto K."/>
            <person name="Sakata K."/>
            <person name="Baba T."/>
            <person name="Katayose Y."/>
            <person name="Wu J."/>
            <person name="Niimura Y."/>
            <person name="Cheng Z."/>
            <person name="Nagamura Y."/>
            <person name="Antonio B.A."/>
            <person name="Kanamori H."/>
            <person name="Hosokawa S."/>
            <person name="Masukawa M."/>
            <person name="Arikawa K."/>
            <person name="Chiden Y."/>
            <person name="Hayashi M."/>
            <person name="Okamoto M."/>
            <person name="Ando T."/>
            <person name="Aoki H."/>
            <person name="Arita K."/>
            <person name="Hamada M."/>
            <person name="Harada C."/>
            <person name="Hijishita S."/>
            <person name="Honda M."/>
            <person name="Ichikawa Y."/>
            <person name="Idonuma A."/>
            <person name="Iijima M."/>
            <person name="Ikeda M."/>
            <person name="Ikeno M."/>
            <person name="Itoh S."/>
            <person name="Itoh T."/>
            <person name="Itoh Y."/>
            <person name="Itoh Y."/>
            <person name="Iwabuchi A."/>
            <person name="Kamiya K."/>
            <person name="Karasawa W."/>
            <person name="Katagiri S."/>
            <person name="Kikuta A."/>
            <person name="Kobayashi N."/>
            <person name="Kono I."/>
            <person name="Machita K."/>
            <person name="Maehara T."/>
            <person name="Mizuno H."/>
            <person name="Mizubayashi T."/>
            <person name="Mukai Y."/>
            <person name="Nagasaki H."/>
            <person name="Nakashima M."/>
            <person name="Nakama Y."/>
            <person name="Nakamichi Y."/>
            <person name="Nakamura M."/>
            <person name="Namiki N."/>
            <person name="Negishi M."/>
            <person name="Ohta I."/>
            <person name="Ono N."/>
            <person name="Saji S."/>
            <person name="Sakai K."/>
            <person name="Shibata M."/>
            <person name="Shimokawa T."/>
            <person name="Shomura A."/>
            <person name="Song J."/>
            <person name="Takazaki Y."/>
            <person name="Terasawa K."/>
            <person name="Tsuji K."/>
            <person name="Waki K."/>
            <person name="Yamagata H."/>
            <person name="Yamane H."/>
            <person name="Yoshiki S."/>
            <person name="Yoshihara R."/>
            <person name="Yukawa K."/>
            <person name="Zhong H."/>
            <person name="Iwama H."/>
            <person name="Endo T."/>
            <person name="Ito H."/>
            <person name="Hahn J.H."/>
            <person name="Kim H.I."/>
            <person name="Eun M.Y."/>
            <person name="Yano M."/>
            <person name="Jiang J."/>
            <person name="Gojobori T."/>
        </authorList>
    </citation>
    <scope>NUCLEOTIDE SEQUENCE [LARGE SCALE GENOMIC DNA]</scope>
</reference>
<dbReference type="AlphaFoldDB" id="Q5QMJ9"/>
<evidence type="ECO:0000313" key="1">
    <source>
        <dbReference type="EMBL" id="BAD73370.1"/>
    </source>
</evidence>
<gene>
    <name evidence="1" type="primary">P0485G01.30</name>
</gene>
<protein>
    <submittedName>
        <fullName evidence="1">Uncharacterized protein</fullName>
    </submittedName>
</protein>
<name>Q5QMJ9_ORYSJ</name>
<dbReference type="EMBL" id="AP003264">
    <property type="protein sequence ID" value="BAD73370.1"/>
    <property type="molecule type" value="Genomic_DNA"/>
</dbReference>
<organism evidence="1">
    <name type="scientific">Oryza sativa subsp. japonica</name>
    <name type="common">Rice</name>
    <dbReference type="NCBI Taxonomy" id="39947"/>
    <lineage>
        <taxon>Eukaryota</taxon>
        <taxon>Viridiplantae</taxon>
        <taxon>Streptophyta</taxon>
        <taxon>Embryophyta</taxon>
        <taxon>Tracheophyta</taxon>
        <taxon>Spermatophyta</taxon>
        <taxon>Magnoliopsida</taxon>
        <taxon>Liliopsida</taxon>
        <taxon>Poales</taxon>
        <taxon>Poaceae</taxon>
        <taxon>BOP clade</taxon>
        <taxon>Oryzoideae</taxon>
        <taxon>Oryzeae</taxon>
        <taxon>Oryzinae</taxon>
        <taxon>Oryza</taxon>
        <taxon>Oryza sativa</taxon>
    </lineage>
</organism>